<dbReference type="InterPro" id="IPR015421">
    <property type="entry name" value="PyrdxlP-dep_Trfase_major"/>
</dbReference>
<organism evidence="1 2">
    <name type="scientific">Paeniglutamicibacter cryotolerans</name>
    <dbReference type="NCBI Taxonomy" id="670079"/>
    <lineage>
        <taxon>Bacteria</taxon>
        <taxon>Bacillati</taxon>
        <taxon>Actinomycetota</taxon>
        <taxon>Actinomycetes</taxon>
        <taxon>Micrococcales</taxon>
        <taxon>Micrococcaceae</taxon>
        <taxon>Paeniglutamicibacter</taxon>
    </lineage>
</organism>
<dbReference type="InterPro" id="IPR015422">
    <property type="entry name" value="PyrdxlP-dep_Trfase_small"/>
</dbReference>
<gene>
    <name evidence="1" type="ORF">E9229_003056</name>
</gene>
<dbReference type="AlphaFoldDB" id="A0A839QKS7"/>
<evidence type="ECO:0000313" key="1">
    <source>
        <dbReference type="EMBL" id="MBB2996809.1"/>
    </source>
</evidence>
<dbReference type="EMBL" id="JACHVS010000002">
    <property type="protein sequence ID" value="MBB2996809.1"/>
    <property type="molecule type" value="Genomic_DNA"/>
</dbReference>
<evidence type="ECO:0000313" key="2">
    <source>
        <dbReference type="Proteomes" id="UP000523000"/>
    </source>
</evidence>
<reference evidence="1 2" key="1">
    <citation type="submission" date="2020-08" db="EMBL/GenBank/DDBJ databases">
        <title>Sequencing the genomes of 1000 actinobacteria strains.</title>
        <authorList>
            <person name="Klenk H.-P."/>
        </authorList>
    </citation>
    <scope>NUCLEOTIDE SEQUENCE [LARGE SCALE GENOMIC DNA]</scope>
    <source>
        <strain evidence="1 2">DSM 22826</strain>
    </source>
</reference>
<name>A0A839QKS7_9MICC</name>
<proteinExistence type="predicted"/>
<accession>A0A839QKS7</accession>
<keyword evidence="2" id="KW-1185">Reference proteome</keyword>
<dbReference type="Gene3D" id="3.90.1150.10">
    <property type="entry name" value="Aspartate Aminotransferase, domain 1"/>
    <property type="match status" value="1"/>
</dbReference>
<dbReference type="RefSeq" id="WP_246380794.1">
    <property type="nucleotide sequence ID" value="NZ_BAABGK010000111.1"/>
</dbReference>
<dbReference type="Gene3D" id="3.40.640.10">
    <property type="entry name" value="Type I PLP-dependent aspartate aminotransferase-like (Major domain)"/>
    <property type="match status" value="1"/>
</dbReference>
<comment type="caution">
    <text evidence="1">The sequence shown here is derived from an EMBL/GenBank/DDBJ whole genome shotgun (WGS) entry which is preliminary data.</text>
</comment>
<sequence>MTRFATEPTEILARLAELRAADAPTHGGAVLSYVYDPGLAAIDDLAAKAMAMVQPVNGLDPTTFGSVAAMEREVIGFKGDPARRGWRGHRHGDQRGY</sequence>
<protein>
    <submittedName>
        <fullName evidence="1">Glutamate/tyrosine decarboxylase-like PLP-dependent enzyme</fullName>
    </submittedName>
</protein>
<dbReference type="Proteomes" id="UP000523000">
    <property type="component" value="Unassembled WGS sequence"/>
</dbReference>